<dbReference type="Gene3D" id="3.80.10.10">
    <property type="entry name" value="Ribonuclease Inhibitor"/>
    <property type="match status" value="1"/>
</dbReference>
<name>A0A5K1K302_9APHY</name>
<dbReference type="SUPFAM" id="SSF52047">
    <property type="entry name" value="RNI-like"/>
    <property type="match status" value="1"/>
</dbReference>
<reference evidence="1" key="1">
    <citation type="submission" date="2019-10" db="EMBL/GenBank/DDBJ databases">
        <authorList>
            <person name="Nor Muhammad N."/>
        </authorList>
    </citation>
    <scope>NUCLEOTIDE SEQUENCE</scope>
</reference>
<dbReference type="AlphaFoldDB" id="A0A5K1K302"/>
<accession>A0A5K1K302</accession>
<organism evidence="1">
    <name type="scientific">Ganoderma boninense</name>
    <dbReference type="NCBI Taxonomy" id="34458"/>
    <lineage>
        <taxon>Eukaryota</taxon>
        <taxon>Fungi</taxon>
        <taxon>Dikarya</taxon>
        <taxon>Basidiomycota</taxon>
        <taxon>Agaricomycotina</taxon>
        <taxon>Agaricomycetes</taxon>
        <taxon>Polyporales</taxon>
        <taxon>Polyporaceae</taxon>
        <taxon>Ganoderma</taxon>
    </lineage>
</organism>
<dbReference type="InterPro" id="IPR032675">
    <property type="entry name" value="LRR_dom_sf"/>
</dbReference>
<evidence type="ECO:0000313" key="1">
    <source>
        <dbReference type="EMBL" id="VWP00273.1"/>
    </source>
</evidence>
<gene>
    <name evidence="1" type="primary">Q5A5P7</name>
</gene>
<sequence>MFLDAKGLDRSRHELLKRWQFITVPRTATYSPSQVSHGVCAILKASHNLVSLSLDKVTPDDFQPKDLKAAFAAMPQLQELSLLSVGPKYGDVLHGVLPNLSVLKLDFSTDRLSPLNFIATHRSTLRELTLENIWPQATFPPDTSPDPFPAVRHLRINPISSPSGLPTIARCFPNLDTLALHTVIIDEEWRQQHGYFAAILEHDQQGAFAPLVRWYDRTAETVRAAGGTWPHLATLSVHDSVGLFFAPLCCTADRLEVVQATIMPEQMAHVYKELRPRVVVLPPESSPDAFLEAAMCHLVTLEHAPSVSHVTVRLSSAVVPKLPLDEVLAALCQALSRSSVSHLLLELSSLGEFGQASELSAFYRDASKGMQLLSSSIPSLRKIFFDVEGRGLKAREMVTAGSGGLRSVSLPLPEPPLVPFVDKRLPVNKYFTRNPFIVLPFNASPRYASGQQCLRQLDAPSGRR</sequence>
<protein>
    <submittedName>
        <fullName evidence="1">Uncharacterized protein</fullName>
    </submittedName>
</protein>
<dbReference type="EMBL" id="LR728321">
    <property type="protein sequence ID" value="VWP00273.1"/>
    <property type="molecule type" value="Genomic_DNA"/>
</dbReference>
<proteinExistence type="predicted"/>